<reference evidence="1 2" key="1">
    <citation type="journal article" date="2024" name="Appl. Environ. Microbiol.">
        <title>Pontiella agarivorans sp. nov., a novel marine anaerobic bacterium capable of degrading macroalgal polysaccharides and fixing nitrogen.</title>
        <authorList>
            <person name="Liu N."/>
            <person name="Kivenson V."/>
            <person name="Peng X."/>
            <person name="Cui Z."/>
            <person name="Lankiewicz T.S."/>
            <person name="Gosselin K.M."/>
            <person name="English C.J."/>
            <person name="Blair E.M."/>
            <person name="O'Malley M.A."/>
            <person name="Valentine D.L."/>
        </authorList>
    </citation>
    <scope>NUCLEOTIDE SEQUENCE [LARGE SCALE GENOMIC DNA]</scope>
    <source>
        <strain evidence="1 2">NLcol2</strain>
    </source>
</reference>
<comment type="caution">
    <text evidence="1">The sequence shown here is derived from an EMBL/GenBank/DDBJ whole genome shotgun (WGS) entry which is preliminary data.</text>
</comment>
<accession>A0ABU5MXG9</accession>
<dbReference type="EMBL" id="JARVCO010000010">
    <property type="protein sequence ID" value="MDZ8118874.1"/>
    <property type="molecule type" value="Genomic_DNA"/>
</dbReference>
<keyword evidence="2" id="KW-1185">Reference proteome</keyword>
<proteinExistence type="predicted"/>
<organism evidence="1 2">
    <name type="scientific">Pontiella agarivorans</name>
    <dbReference type="NCBI Taxonomy" id="3038953"/>
    <lineage>
        <taxon>Bacteria</taxon>
        <taxon>Pseudomonadati</taxon>
        <taxon>Kiritimatiellota</taxon>
        <taxon>Kiritimatiellia</taxon>
        <taxon>Kiritimatiellales</taxon>
        <taxon>Pontiellaceae</taxon>
        <taxon>Pontiella</taxon>
    </lineage>
</organism>
<sequence length="278" mass="31215">MKGDIRKALDYLNAAKQRATYDAVKSYLGFGTFDKIDWNEVLGPNRQYTSWVVNKKTGMPNGYKPADLHPDLMSSEEIITKGRQLQTAVEEFEGDADATVDAAAPRVEVADCHGNNAAVICPNCSKAYLISGFLNKGVRACPHCGKSKAVFAEVKAEWEAQHEDDVVESEQEASRLIFKKEWLGYDVWVTFSEDDTTYRYPHDQLLQTFISRLGVIEGTKTWINDGVYSFPRLSGEQKKMLKRYIAEVRNVPEATQAAETGFELPEIKTAKNAEDLED</sequence>
<dbReference type="RefSeq" id="WP_322608667.1">
    <property type="nucleotide sequence ID" value="NZ_JARVCO010000010.1"/>
</dbReference>
<protein>
    <submittedName>
        <fullName evidence="1">Uncharacterized protein</fullName>
    </submittedName>
</protein>
<dbReference type="Proteomes" id="UP001290861">
    <property type="component" value="Unassembled WGS sequence"/>
</dbReference>
<evidence type="ECO:0000313" key="1">
    <source>
        <dbReference type="EMBL" id="MDZ8118874.1"/>
    </source>
</evidence>
<name>A0ABU5MXG9_9BACT</name>
<evidence type="ECO:0000313" key="2">
    <source>
        <dbReference type="Proteomes" id="UP001290861"/>
    </source>
</evidence>
<gene>
    <name evidence="1" type="ORF">P9H32_09560</name>
</gene>